<evidence type="ECO:0000256" key="1">
    <source>
        <dbReference type="SAM" id="MobiDB-lite"/>
    </source>
</evidence>
<dbReference type="EMBL" id="FNHO01000005">
    <property type="protein sequence ID" value="SDM49873.1"/>
    <property type="molecule type" value="Genomic_DNA"/>
</dbReference>
<proteinExistence type="predicted"/>
<comment type="caution">
    <text evidence="2">The sequence shown here is derived from an EMBL/GenBank/DDBJ whole genome shotgun (WGS) entry which is preliminary data.</text>
</comment>
<dbReference type="Proteomes" id="UP000182276">
    <property type="component" value="Unassembled WGS sequence"/>
</dbReference>
<feature type="region of interest" description="Disordered" evidence="1">
    <location>
        <begin position="223"/>
        <end position="247"/>
    </location>
</feature>
<keyword evidence="3" id="KW-1185">Reference proteome</keyword>
<accession>A0ABY0R4Z9</accession>
<name>A0ABY0R4Z9_9GAMM</name>
<organism evidence="2 3">
    <name type="scientific">Stutzerimonas balearica DSM 6083</name>
    <dbReference type="NCBI Taxonomy" id="1123016"/>
    <lineage>
        <taxon>Bacteria</taxon>
        <taxon>Pseudomonadati</taxon>
        <taxon>Pseudomonadota</taxon>
        <taxon>Gammaproteobacteria</taxon>
        <taxon>Pseudomonadales</taxon>
        <taxon>Pseudomonadaceae</taxon>
        <taxon>Stutzerimonas</taxon>
    </lineage>
</organism>
<protein>
    <submittedName>
        <fullName evidence="2">Uncharacterized protein</fullName>
    </submittedName>
</protein>
<evidence type="ECO:0000313" key="3">
    <source>
        <dbReference type="Proteomes" id="UP000182276"/>
    </source>
</evidence>
<gene>
    <name evidence="2" type="ORF">SAMN05660875_105234</name>
</gene>
<reference evidence="2 3" key="1">
    <citation type="submission" date="2016-10" db="EMBL/GenBank/DDBJ databases">
        <authorList>
            <person name="Varghese N."/>
            <person name="Submissions S."/>
        </authorList>
    </citation>
    <scope>NUCLEOTIDE SEQUENCE [LARGE SCALE GENOMIC DNA]</scope>
    <source>
        <strain evidence="2 3">DSM 6083</strain>
    </source>
</reference>
<evidence type="ECO:0000313" key="2">
    <source>
        <dbReference type="EMBL" id="SDM49873.1"/>
    </source>
</evidence>
<sequence>MRQARQFTVKSALRAQPGEPAVIGGLAVVLQREAVAELALAVIAAQLVGIVACGLSIPDQRDALLLDSLVGIVLQALRPCLGTVRPDLIQRQATGIFGAVVDCMEGEPERAALPLPAQLASEVVGFGGAVRAVAVELCGVDGEQGTQRAGTATGFRTHAAIAQFAAGHLDLRERRVARFSRLDRQDATGGIAVDGGRRTANHLDALDQRGIQPIHLGLPVRHGQRHPVDQHPHAANAKTGARPEAANGQAHALRQVVAALRKRARHRPEQAVEGEQLLAGLVLRRHGGHRHRQGKPVGFRPG</sequence>